<evidence type="ECO:0000313" key="4">
    <source>
        <dbReference type="Proteomes" id="UP000003303"/>
    </source>
</evidence>
<dbReference type="eggNOG" id="COG5495">
    <property type="taxonomic scope" value="Bacteria"/>
</dbReference>
<dbReference type="EMBL" id="ACLR01000123">
    <property type="protein sequence ID" value="EEK16935.1"/>
    <property type="molecule type" value="Genomic_DNA"/>
</dbReference>
<dbReference type="InterPro" id="IPR028939">
    <property type="entry name" value="P5C_Rdtase_cat_N"/>
</dbReference>
<dbReference type="InterPro" id="IPR018931">
    <property type="entry name" value="DUF2520"/>
</dbReference>
<dbReference type="InterPro" id="IPR008927">
    <property type="entry name" value="6-PGluconate_DH-like_C_sf"/>
</dbReference>
<feature type="domain" description="DUF2520" evidence="2">
    <location>
        <begin position="133"/>
        <end position="253"/>
    </location>
</feature>
<organism evidence="3 4">
    <name type="scientific">Porphyromonas uenonis 60-3</name>
    <dbReference type="NCBI Taxonomy" id="596327"/>
    <lineage>
        <taxon>Bacteria</taxon>
        <taxon>Pseudomonadati</taxon>
        <taxon>Bacteroidota</taxon>
        <taxon>Bacteroidia</taxon>
        <taxon>Bacteroidales</taxon>
        <taxon>Porphyromonadaceae</taxon>
        <taxon>Porphyromonas</taxon>
    </lineage>
</organism>
<feature type="domain" description="Pyrroline-5-carboxylate reductase catalytic N-terminal" evidence="1">
    <location>
        <begin position="2"/>
        <end position="84"/>
    </location>
</feature>
<dbReference type="OrthoDB" id="9810755at2"/>
<dbReference type="PANTHER" id="PTHR40459">
    <property type="entry name" value="CONSERVED HYPOTHETICAL ALANINE AND LEUCINE RICH PROTEIN"/>
    <property type="match status" value="1"/>
</dbReference>
<dbReference type="SUPFAM" id="SSF48179">
    <property type="entry name" value="6-phosphogluconate dehydrogenase C-terminal domain-like"/>
    <property type="match status" value="1"/>
</dbReference>
<gene>
    <name evidence="3" type="ORF">PORUE0001_0605</name>
</gene>
<dbReference type="PANTHER" id="PTHR40459:SF1">
    <property type="entry name" value="CONSERVED HYPOTHETICAL ALANINE AND LEUCINE RICH PROTEIN"/>
    <property type="match status" value="1"/>
</dbReference>
<dbReference type="Proteomes" id="UP000003303">
    <property type="component" value="Unassembled WGS sequence"/>
</dbReference>
<keyword evidence="4" id="KW-1185">Reference proteome</keyword>
<dbReference type="AlphaFoldDB" id="C2MBC8"/>
<name>C2MBC8_9PORP</name>
<dbReference type="Pfam" id="PF03807">
    <property type="entry name" value="F420_oxidored"/>
    <property type="match status" value="1"/>
</dbReference>
<accession>C2MBC8</accession>
<dbReference type="RefSeq" id="WP_007365273.1">
    <property type="nucleotide sequence ID" value="NZ_ACLR01000123.1"/>
</dbReference>
<evidence type="ECO:0000313" key="3">
    <source>
        <dbReference type="EMBL" id="EEK16935.1"/>
    </source>
</evidence>
<protein>
    <submittedName>
        <fullName evidence="3">Uncharacterized protein</fullName>
    </submittedName>
</protein>
<dbReference type="STRING" id="596327.PORUE0001_0605"/>
<reference evidence="3 4" key="1">
    <citation type="submission" date="2009-04" db="EMBL/GenBank/DDBJ databases">
        <authorList>
            <person name="Sebastian Y."/>
            <person name="Madupu R."/>
            <person name="Durkin A.S."/>
            <person name="Torralba M."/>
            <person name="Methe B."/>
            <person name="Sutton G.G."/>
            <person name="Strausberg R.L."/>
            <person name="Nelson K.E."/>
        </authorList>
    </citation>
    <scope>NUCLEOTIDE SEQUENCE [LARGE SCALE GENOMIC DNA]</scope>
    <source>
        <strain evidence="3 4">60-3</strain>
    </source>
</reference>
<proteinExistence type="predicted"/>
<sequence>MKVVLIGSGGVATSIAAALASHASTSLCGIYSRQLAHAEALRKRFALTCPVTDSLRQLPLADLYIIAVSDQAIAEVATALPPLDGLVVHTSAVTPIDCLSGQRTYGVWYPFNSFAKEVVVPFEGQKVLYQLASDEGLTTLQQWNELLQVEAIPSTLDQRLWLHLAGVLASNCTNRLYTLSHRLLTQAGLPTDLLHGLILRTASKATTIDPYVAQTGPARRHDLETIARHRALLEQLPESQQEVSQLYNLFTEAILDDYPL</sequence>
<dbReference type="SUPFAM" id="SSF51735">
    <property type="entry name" value="NAD(P)-binding Rossmann-fold domains"/>
    <property type="match status" value="1"/>
</dbReference>
<dbReference type="InterPro" id="IPR037108">
    <property type="entry name" value="TM1727-like_C_sf"/>
</dbReference>
<evidence type="ECO:0000259" key="1">
    <source>
        <dbReference type="Pfam" id="PF03807"/>
    </source>
</evidence>
<comment type="caution">
    <text evidence="3">The sequence shown here is derived from an EMBL/GenBank/DDBJ whole genome shotgun (WGS) entry which is preliminary data.</text>
</comment>
<dbReference type="Gene3D" id="1.10.1040.20">
    <property type="entry name" value="ProC-like, C-terminal domain"/>
    <property type="match status" value="1"/>
</dbReference>
<dbReference type="InterPro" id="IPR036291">
    <property type="entry name" value="NAD(P)-bd_dom_sf"/>
</dbReference>
<evidence type="ECO:0000259" key="2">
    <source>
        <dbReference type="Pfam" id="PF10728"/>
    </source>
</evidence>
<dbReference type="Pfam" id="PF10728">
    <property type="entry name" value="DUF2520"/>
    <property type="match status" value="1"/>
</dbReference>
<dbReference type="Gene3D" id="3.40.50.720">
    <property type="entry name" value="NAD(P)-binding Rossmann-like Domain"/>
    <property type="match status" value="1"/>
</dbReference>